<dbReference type="InParanoid" id="A0A2K1QXS8"/>
<evidence type="ECO:0000313" key="2">
    <source>
        <dbReference type="Proteomes" id="UP000243797"/>
    </source>
</evidence>
<dbReference type="Pfam" id="PF11735">
    <property type="entry name" value="CAP59_mtransfer"/>
    <property type="match status" value="2"/>
</dbReference>
<proteinExistence type="predicted"/>
<name>A0A2K1QXS8_9PEZI</name>
<keyword evidence="2" id="KW-1185">Reference proteome</keyword>
<reference evidence="1 2" key="1">
    <citation type="submission" date="2017-06" db="EMBL/GenBank/DDBJ databases">
        <title>Draft genome sequence of a variant of Elsinoe murrayae.</title>
        <authorList>
            <person name="Cheng Q."/>
        </authorList>
    </citation>
    <scope>NUCLEOTIDE SEQUENCE [LARGE SCALE GENOMIC DNA]</scope>
    <source>
        <strain evidence="1 2">CQ-2017a</strain>
    </source>
</reference>
<dbReference type="AlphaFoldDB" id="A0A2K1QXS8"/>
<dbReference type="InterPro" id="IPR021047">
    <property type="entry name" value="Mannosyltransferase_CMT1"/>
</dbReference>
<dbReference type="PANTHER" id="PTHR34144:SF7">
    <property type="entry name" value="EXPORT PROTEIN (CAP59), PUTATIVE (AFU_ORTHOLOGUE AFUA_7G05020)-RELATED"/>
    <property type="match status" value="1"/>
</dbReference>
<dbReference type="Proteomes" id="UP000243797">
    <property type="component" value="Unassembled WGS sequence"/>
</dbReference>
<evidence type="ECO:0000313" key="1">
    <source>
        <dbReference type="EMBL" id="PNS19713.1"/>
    </source>
</evidence>
<dbReference type="EMBL" id="NKHZ01000029">
    <property type="protein sequence ID" value="PNS19713.1"/>
    <property type="molecule type" value="Genomic_DNA"/>
</dbReference>
<organism evidence="1 2">
    <name type="scientific">Sphaceloma murrayae</name>
    <dbReference type="NCBI Taxonomy" id="2082308"/>
    <lineage>
        <taxon>Eukaryota</taxon>
        <taxon>Fungi</taxon>
        <taxon>Dikarya</taxon>
        <taxon>Ascomycota</taxon>
        <taxon>Pezizomycotina</taxon>
        <taxon>Dothideomycetes</taxon>
        <taxon>Dothideomycetidae</taxon>
        <taxon>Myriangiales</taxon>
        <taxon>Elsinoaceae</taxon>
        <taxon>Sphaceloma</taxon>
    </lineage>
</organism>
<evidence type="ECO:0008006" key="3">
    <source>
        <dbReference type="Google" id="ProtNLM"/>
    </source>
</evidence>
<comment type="caution">
    <text evidence="1">The sequence shown here is derived from an EMBL/GenBank/DDBJ whole genome shotgun (WGS) entry which is preliminary data.</text>
</comment>
<sequence>MPAHLRLSTRRTRRLALRILLLGAFALLLDLVALSRAAVAPEAPASRDDAPTRHGAEERVFIATILWNSGRYMPTLNGSLLATIDALGRDKVHVSILESGSWDETKGALTGLEGELGRRGVSRRVRLVGETHEGTMRRVLGPWWSRRSDEFDLGNWERRGEGETWEEVPVEGQEGRTRKRVIEREELERRRREWDRAGGDREEDWIHTEGGREVRRIPYLARLRNMVMQDMVRVEEEGGEKFDKVLWVNDVKFRPDDVVALLDTNDNNYAAACALDFKKNHVFYDTFAMRDINGRPVTTQYWPYFLDPRSRGLLSAAQPVPVSACWNGMVAFDAAVFRNDNQRGVSGASFRGLSNDMAHLHLEASESCLIHADHPLFGRKGVYINPKVRVAYRDSVYDAMQKVGGDGVPLWVKARGTWALRWRKVFRDKKQKKLQKDIYRRVRDGFWKNKKDLHDVTHDQDDCEAQAGVPWKKLLSKEMGTQAYLISGFGDLPPAARLRNY</sequence>
<dbReference type="OrthoDB" id="262547at2759"/>
<dbReference type="PANTHER" id="PTHR34144">
    <property type="entry name" value="CHROMOSOME 8, WHOLE GENOME SHOTGUN SEQUENCE"/>
    <property type="match status" value="1"/>
</dbReference>
<dbReference type="STRING" id="2082308.A0A2K1QXS8"/>
<protein>
    <recommendedName>
        <fullName evidence="3">Glycosyltransferase family 69 protein</fullName>
    </recommendedName>
</protein>
<accession>A0A2K1QXS8</accession>
<gene>
    <name evidence="1" type="ORF">CAC42_7680</name>
</gene>